<proteinExistence type="predicted"/>
<evidence type="ECO:0000313" key="1">
    <source>
        <dbReference type="EMBL" id="CAG9329836.1"/>
    </source>
</evidence>
<sequence>MVSYNKSMDAPLVVDLGGFLDHLAHHPHEPIPPAVRDECQKVVDTFHNTGILIARDPRVNEQINWDFLDMMEHYFRRAGNQLYNGEKVAEVHPELHFQVGATPENVEKARNHCERINNLPEDSKAVTECPPQYDAKWRYFWRIGDFSAHRSDVEYENVVPPDFPQWTELMNTWGSLMLRTVETVVRMFEIAAGVQPEKIVDMLRGAPHLLAPTGSDLNKFGKGSVFAGYHYDLNFITIHGKSRFPGLSAWLRNNQKIDVAVPSGCLLLQAGKLFEYITGGYVLAGYHEVVFNERTQAAVNTARETGRILWRVSSTLFSHIRHDVVLHPMEEFADRFPLPREETIAKYPPLTAADSLKEELRLINLWKNENPEAPASRGY</sequence>
<name>A0AAU9JTZ0_9CILI</name>
<organism evidence="1 2">
    <name type="scientific">Blepharisma stoltei</name>
    <dbReference type="NCBI Taxonomy" id="1481888"/>
    <lineage>
        <taxon>Eukaryota</taxon>
        <taxon>Sar</taxon>
        <taxon>Alveolata</taxon>
        <taxon>Ciliophora</taxon>
        <taxon>Postciliodesmatophora</taxon>
        <taxon>Heterotrichea</taxon>
        <taxon>Heterotrichida</taxon>
        <taxon>Blepharismidae</taxon>
        <taxon>Blepharisma</taxon>
    </lineage>
</organism>
<evidence type="ECO:0008006" key="3">
    <source>
        <dbReference type="Google" id="ProtNLM"/>
    </source>
</evidence>
<reference evidence="1" key="1">
    <citation type="submission" date="2021-09" db="EMBL/GenBank/DDBJ databases">
        <authorList>
            <consortium name="AG Swart"/>
            <person name="Singh M."/>
            <person name="Singh A."/>
            <person name="Seah K."/>
            <person name="Emmerich C."/>
        </authorList>
    </citation>
    <scope>NUCLEOTIDE SEQUENCE</scope>
    <source>
        <strain evidence="1">ATCC30299</strain>
    </source>
</reference>
<protein>
    <recommendedName>
        <fullName evidence="3">Non-haem dioxygenase N-terminal domain-containing protein</fullName>
    </recommendedName>
</protein>
<keyword evidence="2" id="KW-1185">Reference proteome</keyword>
<dbReference type="InterPro" id="IPR027443">
    <property type="entry name" value="IPNS-like_sf"/>
</dbReference>
<dbReference type="Proteomes" id="UP001162131">
    <property type="component" value="Unassembled WGS sequence"/>
</dbReference>
<evidence type="ECO:0000313" key="2">
    <source>
        <dbReference type="Proteomes" id="UP001162131"/>
    </source>
</evidence>
<comment type="caution">
    <text evidence="1">The sequence shown here is derived from an EMBL/GenBank/DDBJ whole genome shotgun (WGS) entry which is preliminary data.</text>
</comment>
<dbReference type="AlphaFoldDB" id="A0AAU9JTZ0"/>
<dbReference type="EMBL" id="CAJZBQ010000049">
    <property type="protein sequence ID" value="CAG9329836.1"/>
    <property type="molecule type" value="Genomic_DNA"/>
</dbReference>
<dbReference type="SUPFAM" id="SSF51197">
    <property type="entry name" value="Clavaminate synthase-like"/>
    <property type="match status" value="1"/>
</dbReference>
<accession>A0AAU9JTZ0</accession>
<dbReference type="Gene3D" id="2.60.120.330">
    <property type="entry name" value="B-lactam Antibiotic, Isopenicillin N Synthase, Chain"/>
    <property type="match status" value="1"/>
</dbReference>
<gene>
    <name evidence="1" type="ORF">BSTOLATCC_MIC49877</name>
</gene>